<dbReference type="Proteomes" id="UP000499080">
    <property type="component" value="Unassembled WGS sequence"/>
</dbReference>
<feature type="region of interest" description="Disordered" evidence="1">
    <location>
        <begin position="173"/>
        <end position="220"/>
    </location>
</feature>
<organism evidence="2 3">
    <name type="scientific">Araneus ventricosus</name>
    <name type="common">Orbweaver spider</name>
    <name type="synonym">Epeira ventricosa</name>
    <dbReference type="NCBI Taxonomy" id="182803"/>
    <lineage>
        <taxon>Eukaryota</taxon>
        <taxon>Metazoa</taxon>
        <taxon>Ecdysozoa</taxon>
        <taxon>Arthropoda</taxon>
        <taxon>Chelicerata</taxon>
        <taxon>Arachnida</taxon>
        <taxon>Araneae</taxon>
        <taxon>Araneomorphae</taxon>
        <taxon>Entelegynae</taxon>
        <taxon>Araneoidea</taxon>
        <taxon>Araneidae</taxon>
        <taxon>Araneus</taxon>
    </lineage>
</organism>
<proteinExistence type="predicted"/>
<gene>
    <name evidence="2" type="ORF">AVEN_207014_1</name>
</gene>
<comment type="caution">
    <text evidence="2">The sequence shown here is derived from an EMBL/GenBank/DDBJ whole genome shotgun (WGS) entry which is preliminary data.</text>
</comment>
<reference evidence="2 3" key="1">
    <citation type="journal article" date="2019" name="Sci. Rep.">
        <title>Orb-weaving spider Araneus ventricosus genome elucidates the spidroin gene catalogue.</title>
        <authorList>
            <person name="Kono N."/>
            <person name="Nakamura H."/>
            <person name="Ohtoshi R."/>
            <person name="Moran D.A.P."/>
            <person name="Shinohara A."/>
            <person name="Yoshida Y."/>
            <person name="Fujiwara M."/>
            <person name="Mori M."/>
            <person name="Tomita M."/>
            <person name="Arakawa K."/>
        </authorList>
    </citation>
    <scope>NUCLEOTIDE SEQUENCE [LARGE SCALE GENOMIC DNA]</scope>
</reference>
<sequence length="380" mass="43868">MATIIQQADGRPNSTNTIPPSIRLSSKGDVERHSSQHARLPYENISSLQRELIHPFSKGLDTADRSAISFRKMPHTKINGHRYSKRRNLNRRSPQPQVGSASSIRYSVLQPFPLPILSHTNKYGYYRNDRRQDIRDYTPRAFRQNDASSPVSRNEEQPPLIYFNLQAVQNQNLPDSQLKSGNGHVYDQPQNQHSRAQQRSVVMRDDPGSEARPNYKKKPLLTETAQHLQQGTVDDAATPLQYYTASSRSSANPSNLNYNVQRHRIAENQRQIHDVHSRIRGTTENKQDDERNQQHRYFKIIISPEDLKNIEKYSYDPHQKLYQTKPEEPNVTENRAQTFQQPKIDSNGLPVSQTQQRMTSPSHFSVIEMQNQKMIAKPTK</sequence>
<accession>A0A4Y2VXM6</accession>
<protein>
    <submittedName>
        <fullName evidence="2">Uncharacterized protein</fullName>
    </submittedName>
</protein>
<dbReference type="AlphaFoldDB" id="A0A4Y2VXM6"/>
<keyword evidence="3" id="KW-1185">Reference proteome</keyword>
<feature type="compositionally biased region" description="Basic residues" evidence="1">
    <location>
        <begin position="75"/>
        <end position="90"/>
    </location>
</feature>
<evidence type="ECO:0000313" key="3">
    <source>
        <dbReference type="Proteomes" id="UP000499080"/>
    </source>
</evidence>
<evidence type="ECO:0000313" key="2">
    <source>
        <dbReference type="EMBL" id="GBO29889.1"/>
    </source>
</evidence>
<feature type="region of interest" description="Disordered" evidence="1">
    <location>
        <begin position="1"/>
        <end position="38"/>
    </location>
</feature>
<feature type="compositionally biased region" description="Polar residues" evidence="1">
    <location>
        <begin position="188"/>
        <end position="200"/>
    </location>
</feature>
<dbReference type="EMBL" id="BGPR01053089">
    <property type="protein sequence ID" value="GBO29889.1"/>
    <property type="molecule type" value="Genomic_DNA"/>
</dbReference>
<evidence type="ECO:0000256" key="1">
    <source>
        <dbReference type="SAM" id="MobiDB-lite"/>
    </source>
</evidence>
<feature type="compositionally biased region" description="Polar residues" evidence="1">
    <location>
        <begin position="91"/>
        <end position="101"/>
    </location>
</feature>
<name>A0A4Y2VXM6_ARAVE</name>
<feature type="region of interest" description="Disordered" evidence="1">
    <location>
        <begin position="75"/>
        <end position="101"/>
    </location>
</feature>
<feature type="compositionally biased region" description="Polar residues" evidence="1">
    <location>
        <begin position="1"/>
        <end position="19"/>
    </location>
</feature>